<dbReference type="SUPFAM" id="SSF48452">
    <property type="entry name" value="TPR-like"/>
    <property type="match status" value="1"/>
</dbReference>
<dbReference type="InterPro" id="IPR011990">
    <property type="entry name" value="TPR-like_helical_dom_sf"/>
</dbReference>
<name>A0AAV8X333_9CUCU</name>
<proteinExistence type="predicted"/>
<reference evidence="2" key="1">
    <citation type="journal article" date="2023" name="Insect Mol. Biol.">
        <title>Genome sequencing provides insights into the evolution of gene families encoding plant cell wall-degrading enzymes in longhorned beetles.</title>
        <authorList>
            <person name="Shin N.R."/>
            <person name="Okamura Y."/>
            <person name="Kirsch R."/>
            <person name="Pauchet Y."/>
        </authorList>
    </citation>
    <scope>NUCLEOTIDE SEQUENCE</scope>
    <source>
        <strain evidence="2">RBIC_L_NR</strain>
    </source>
</reference>
<dbReference type="PANTHER" id="PTHR16091:SF3">
    <property type="entry name" value="TETRATRICOPEPTIDE REPEAT PROTEIN 17"/>
    <property type="match status" value="1"/>
</dbReference>
<accession>A0AAV8X333</accession>
<keyword evidence="1" id="KW-0802">TPR repeat</keyword>
<organism evidence="2 3">
    <name type="scientific">Rhamnusium bicolor</name>
    <dbReference type="NCBI Taxonomy" id="1586634"/>
    <lineage>
        <taxon>Eukaryota</taxon>
        <taxon>Metazoa</taxon>
        <taxon>Ecdysozoa</taxon>
        <taxon>Arthropoda</taxon>
        <taxon>Hexapoda</taxon>
        <taxon>Insecta</taxon>
        <taxon>Pterygota</taxon>
        <taxon>Neoptera</taxon>
        <taxon>Endopterygota</taxon>
        <taxon>Coleoptera</taxon>
        <taxon>Polyphaga</taxon>
        <taxon>Cucujiformia</taxon>
        <taxon>Chrysomeloidea</taxon>
        <taxon>Cerambycidae</taxon>
        <taxon>Lepturinae</taxon>
        <taxon>Rhagiini</taxon>
        <taxon>Rhamnusium</taxon>
    </lineage>
</organism>
<comment type="caution">
    <text evidence="2">The sequence shown here is derived from an EMBL/GenBank/DDBJ whole genome shotgun (WGS) entry which is preliminary data.</text>
</comment>
<dbReference type="Pfam" id="PF14559">
    <property type="entry name" value="TPR_19"/>
    <property type="match status" value="1"/>
</dbReference>
<evidence type="ECO:0000313" key="2">
    <source>
        <dbReference type="EMBL" id="KAJ8932795.1"/>
    </source>
</evidence>
<dbReference type="InterPro" id="IPR019734">
    <property type="entry name" value="TPR_rpt"/>
</dbReference>
<feature type="repeat" description="TPR" evidence="1">
    <location>
        <begin position="41"/>
        <end position="74"/>
    </location>
</feature>
<sequence length="106" mass="12313">MWKPKSVQLYNQIGNFWRIKGEAGKAIECFRRALASSPHNAEVLLNLARVLFSLQYLDDAIYLTRRSLEVQPPEKGAWQQYFTLGEIFKAYGHYQEASIHLTHSRT</sequence>
<evidence type="ECO:0000313" key="3">
    <source>
        <dbReference type="Proteomes" id="UP001162156"/>
    </source>
</evidence>
<dbReference type="EMBL" id="JANEYF010003969">
    <property type="protein sequence ID" value="KAJ8932795.1"/>
    <property type="molecule type" value="Genomic_DNA"/>
</dbReference>
<dbReference type="GO" id="GO:0015629">
    <property type="term" value="C:actin cytoskeleton"/>
    <property type="evidence" value="ECO:0007669"/>
    <property type="project" value="TreeGrafter"/>
</dbReference>
<dbReference type="Gene3D" id="1.25.40.10">
    <property type="entry name" value="Tetratricopeptide repeat domain"/>
    <property type="match status" value="1"/>
</dbReference>
<protein>
    <recommendedName>
        <fullName evidence="4">Tetratricopeptide repeat protein</fullName>
    </recommendedName>
</protein>
<dbReference type="GO" id="GO:0030041">
    <property type="term" value="P:actin filament polymerization"/>
    <property type="evidence" value="ECO:0007669"/>
    <property type="project" value="TreeGrafter"/>
</dbReference>
<dbReference type="InterPro" id="IPR052630">
    <property type="entry name" value="TTC17"/>
</dbReference>
<dbReference type="GO" id="GO:0005737">
    <property type="term" value="C:cytoplasm"/>
    <property type="evidence" value="ECO:0007669"/>
    <property type="project" value="TreeGrafter"/>
</dbReference>
<evidence type="ECO:0000256" key="1">
    <source>
        <dbReference type="PROSITE-ProRule" id="PRU00339"/>
    </source>
</evidence>
<keyword evidence="3" id="KW-1185">Reference proteome</keyword>
<gene>
    <name evidence="2" type="ORF">NQ314_014499</name>
</gene>
<dbReference type="Proteomes" id="UP001162156">
    <property type="component" value="Unassembled WGS sequence"/>
</dbReference>
<dbReference type="AlphaFoldDB" id="A0AAV8X333"/>
<dbReference type="PANTHER" id="PTHR16091">
    <property type="entry name" value="TTC17 PROTEIN"/>
    <property type="match status" value="1"/>
</dbReference>
<feature type="repeat" description="TPR" evidence="1">
    <location>
        <begin position="7"/>
        <end position="40"/>
    </location>
</feature>
<dbReference type="PROSITE" id="PS50005">
    <property type="entry name" value="TPR"/>
    <property type="match status" value="2"/>
</dbReference>
<evidence type="ECO:0008006" key="4">
    <source>
        <dbReference type="Google" id="ProtNLM"/>
    </source>
</evidence>
<dbReference type="SMART" id="SM00028">
    <property type="entry name" value="TPR"/>
    <property type="match status" value="2"/>
</dbReference>